<evidence type="ECO:0000256" key="7">
    <source>
        <dbReference type="ARBA" id="ARBA00022840"/>
    </source>
</evidence>
<comment type="caution">
    <text evidence="13">The sequence shown here is derived from an EMBL/GenBank/DDBJ whole genome shotgun (WGS) entry which is preliminary data.</text>
</comment>
<feature type="region of interest" description="Disordered" evidence="11">
    <location>
        <begin position="80"/>
        <end position="99"/>
    </location>
</feature>
<dbReference type="AlphaFoldDB" id="A0A2V2LG72"/>
<dbReference type="RefSeq" id="WP_109812876.1">
    <property type="nucleotide sequence ID" value="NZ_QGKU01000051.1"/>
</dbReference>
<evidence type="ECO:0000256" key="2">
    <source>
        <dbReference type="ARBA" id="ARBA00008016"/>
    </source>
</evidence>
<protein>
    <recommendedName>
        <fullName evidence="3 9">DNA replication and repair protein RecF</fullName>
    </recommendedName>
</protein>
<feature type="compositionally biased region" description="Basic and acidic residues" evidence="11">
    <location>
        <begin position="81"/>
        <end position="90"/>
    </location>
</feature>
<feature type="domain" description="AAA+ ATPase" evidence="12">
    <location>
        <begin position="24"/>
        <end position="362"/>
    </location>
</feature>
<keyword evidence="5 9" id="KW-0235">DNA replication</keyword>
<comment type="similarity">
    <text evidence="2 9 10">Belongs to the RecF family.</text>
</comment>
<evidence type="ECO:0000259" key="12">
    <source>
        <dbReference type="SMART" id="SM00382"/>
    </source>
</evidence>
<dbReference type="GO" id="GO:0000731">
    <property type="term" value="P:DNA synthesis involved in DNA repair"/>
    <property type="evidence" value="ECO:0007669"/>
    <property type="project" value="TreeGrafter"/>
</dbReference>
<evidence type="ECO:0000256" key="9">
    <source>
        <dbReference type="HAMAP-Rule" id="MF_00365"/>
    </source>
</evidence>
<dbReference type="EMBL" id="QGKU01000051">
    <property type="protein sequence ID" value="PWR01409.1"/>
    <property type="molecule type" value="Genomic_DNA"/>
</dbReference>
<dbReference type="PANTHER" id="PTHR32182:SF0">
    <property type="entry name" value="DNA REPLICATION AND REPAIR PROTEIN RECF"/>
    <property type="match status" value="1"/>
</dbReference>
<dbReference type="Pfam" id="PF02463">
    <property type="entry name" value="SMC_N"/>
    <property type="match status" value="1"/>
</dbReference>
<dbReference type="Gene3D" id="3.40.50.300">
    <property type="entry name" value="P-loop containing nucleotide triphosphate hydrolases"/>
    <property type="match status" value="1"/>
</dbReference>
<keyword evidence="9 10" id="KW-0742">SOS response</keyword>
<dbReference type="InterPro" id="IPR003395">
    <property type="entry name" value="RecF/RecN/SMC_N"/>
</dbReference>
<evidence type="ECO:0000256" key="3">
    <source>
        <dbReference type="ARBA" id="ARBA00020170"/>
    </source>
</evidence>
<keyword evidence="7 9" id="KW-0067">ATP-binding</keyword>
<dbReference type="GO" id="GO:0006260">
    <property type="term" value="P:DNA replication"/>
    <property type="evidence" value="ECO:0007669"/>
    <property type="project" value="UniProtKB-UniRule"/>
</dbReference>
<dbReference type="InterPro" id="IPR003593">
    <property type="entry name" value="AAA+_ATPase"/>
</dbReference>
<comment type="subcellular location">
    <subcellularLocation>
        <location evidence="1 9 10">Cytoplasm</location>
    </subcellularLocation>
</comment>
<dbReference type="InterPro" id="IPR001238">
    <property type="entry name" value="DNA-binding_RecF"/>
</dbReference>
<dbReference type="GO" id="GO:0009432">
    <property type="term" value="P:SOS response"/>
    <property type="evidence" value="ECO:0007669"/>
    <property type="project" value="UniProtKB-UniRule"/>
</dbReference>
<evidence type="ECO:0000256" key="1">
    <source>
        <dbReference type="ARBA" id="ARBA00004496"/>
    </source>
</evidence>
<evidence type="ECO:0000256" key="10">
    <source>
        <dbReference type="RuleBase" id="RU000578"/>
    </source>
</evidence>
<evidence type="ECO:0000313" key="13">
    <source>
        <dbReference type="EMBL" id="PWR01409.1"/>
    </source>
</evidence>
<dbReference type="GO" id="GO:0006302">
    <property type="term" value="P:double-strand break repair"/>
    <property type="evidence" value="ECO:0007669"/>
    <property type="project" value="TreeGrafter"/>
</dbReference>
<keyword evidence="4 9" id="KW-0963">Cytoplasm</keyword>
<dbReference type="PANTHER" id="PTHR32182">
    <property type="entry name" value="DNA REPLICATION AND REPAIR PROTEIN RECF"/>
    <property type="match status" value="1"/>
</dbReference>
<dbReference type="PROSITE" id="PS00618">
    <property type="entry name" value="RECF_2"/>
    <property type="match status" value="1"/>
</dbReference>
<dbReference type="InterPro" id="IPR018078">
    <property type="entry name" value="DNA-binding_RecF_CS"/>
</dbReference>
<dbReference type="GO" id="GO:0005524">
    <property type="term" value="F:ATP binding"/>
    <property type="evidence" value="ECO:0007669"/>
    <property type="project" value="UniProtKB-UniRule"/>
</dbReference>
<dbReference type="HAMAP" id="MF_00365">
    <property type="entry name" value="RecF"/>
    <property type="match status" value="1"/>
</dbReference>
<dbReference type="OrthoDB" id="9803889at2"/>
<dbReference type="GO" id="GO:0003697">
    <property type="term" value="F:single-stranded DNA binding"/>
    <property type="evidence" value="ECO:0007669"/>
    <property type="project" value="UniProtKB-UniRule"/>
</dbReference>
<keyword evidence="9 10" id="KW-0227">DNA damage</keyword>
<feature type="binding site" evidence="9">
    <location>
        <begin position="32"/>
        <end position="39"/>
    </location>
    <ligand>
        <name>ATP</name>
        <dbReference type="ChEBI" id="CHEBI:30616"/>
    </ligand>
</feature>
<proteinExistence type="inferred from homology"/>
<evidence type="ECO:0000256" key="8">
    <source>
        <dbReference type="ARBA" id="ARBA00023125"/>
    </source>
</evidence>
<keyword evidence="6 9" id="KW-0547">Nucleotide-binding</keyword>
<dbReference type="Proteomes" id="UP000245680">
    <property type="component" value="Unassembled WGS sequence"/>
</dbReference>
<organism evidence="13 14">
    <name type="scientific">Meridianimarinicoccus roseus</name>
    <dbReference type="NCBI Taxonomy" id="2072018"/>
    <lineage>
        <taxon>Bacteria</taxon>
        <taxon>Pseudomonadati</taxon>
        <taxon>Pseudomonadota</taxon>
        <taxon>Alphaproteobacteria</taxon>
        <taxon>Rhodobacterales</taxon>
        <taxon>Paracoccaceae</taxon>
        <taxon>Meridianimarinicoccus</taxon>
    </lineage>
</organism>
<dbReference type="InterPro" id="IPR027417">
    <property type="entry name" value="P-loop_NTPase"/>
</dbReference>
<reference evidence="13 14" key="1">
    <citation type="submission" date="2018-05" db="EMBL/GenBank/DDBJ databases">
        <title>Rhodobacteraceae gen. nov., sp. nov. isolated from sea water.</title>
        <authorList>
            <person name="Ren Y."/>
        </authorList>
    </citation>
    <scope>NUCLEOTIDE SEQUENCE [LARGE SCALE GENOMIC DNA]</scope>
    <source>
        <strain evidence="13 14">TG-679</strain>
    </source>
</reference>
<dbReference type="SUPFAM" id="SSF52540">
    <property type="entry name" value="P-loop containing nucleoside triphosphate hydrolases"/>
    <property type="match status" value="1"/>
</dbReference>
<evidence type="ECO:0000313" key="14">
    <source>
        <dbReference type="Proteomes" id="UP000245680"/>
    </source>
</evidence>
<dbReference type="NCBIfam" id="TIGR00611">
    <property type="entry name" value="recf"/>
    <property type="match status" value="1"/>
</dbReference>
<dbReference type="Gene3D" id="1.20.1050.90">
    <property type="entry name" value="RecF/RecN/SMC, N-terminal domain"/>
    <property type="match status" value="1"/>
</dbReference>
<evidence type="ECO:0000256" key="6">
    <source>
        <dbReference type="ARBA" id="ARBA00022741"/>
    </source>
</evidence>
<name>A0A2V2LG72_9RHOB</name>
<evidence type="ECO:0000256" key="11">
    <source>
        <dbReference type="SAM" id="MobiDB-lite"/>
    </source>
</evidence>
<keyword evidence="14" id="KW-1185">Reference proteome</keyword>
<sequence length="371" mass="39912">MRLAVTHLALSHFRSHRRAALDLDGRPVAIFGPNGAGKTNLIEAVSLLSPGRGLRRAAAADLARRPDAIGWRVAADLNGPDGRHQIDTRAEPGSPRATKIDDKPAPQTALARLARVLWLTPAMDRLWIEGAEGRRRFLDRITLSFFPDHADAALAYDKAMRERNRLLKDQVQDARWFDALEARMAETGADITRARRAALDRIASAQHGAQTAFPAAALCLIDPEDGAAPLPDGAEALRRAFADARRGDYRAGRTRLGPHRTDLAATYTAKGVAAAQCSTGEQKAMLISLVLANARALRDDTGAAPILLLDEVAAHLDAARRAALYDEICALGTQAWLTGTGPELFTDLGPRAQHLSVTEDGGESRVHPANG</sequence>
<accession>A0A2V2LG72</accession>
<dbReference type="InterPro" id="IPR042174">
    <property type="entry name" value="RecF_2"/>
</dbReference>
<dbReference type="SMART" id="SM00382">
    <property type="entry name" value="AAA"/>
    <property type="match status" value="1"/>
</dbReference>
<keyword evidence="8 9" id="KW-0238">DNA-binding</keyword>
<dbReference type="GO" id="GO:0005737">
    <property type="term" value="C:cytoplasm"/>
    <property type="evidence" value="ECO:0007669"/>
    <property type="project" value="UniProtKB-SubCell"/>
</dbReference>
<gene>
    <name evidence="9" type="primary">recF</name>
    <name evidence="13" type="ORF">DKT77_17030</name>
</gene>
<evidence type="ECO:0000256" key="5">
    <source>
        <dbReference type="ARBA" id="ARBA00022705"/>
    </source>
</evidence>
<comment type="function">
    <text evidence="9 10">The RecF protein is involved in DNA metabolism; it is required for DNA replication and normal SOS inducibility. RecF binds preferentially to single-stranded, linear DNA. It also seems to bind ATP.</text>
</comment>
<evidence type="ECO:0000256" key="4">
    <source>
        <dbReference type="ARBA" id="ARBA00022490"/>
    </source>
</evidence>
<keyword evidence="9 10" id="KW-0234">DNA repair</keyword>